<dbReference type="EMBL" id="NHZO01000013">
    <property type="protein sequence ID" value="PHQ53416.1"/>
    <property type="molecule type" value="Genomic_DNA"/>
</dbReference>
<sequence length="103" mass="11350">MSVEVMMACIQGADGDELIHKGQALMDAKDEIERIGNDLKGHVTRTTWDGEGGTAFHEWGDDFAAGRARHFSVRPESLRRLGPPRSRPPTREGVRLAPGRLVT</sequence>
<proteinExistence type="predicted"/>
<name>A0A2G1XQA3_STRCJ</name>
<evidence type="ECO:0000256" key="1">
    <source>
        <dbReference type="SAM" id="MobiDB-lite"/>
    </source>
</evidence>
<dbReference type="Proteomes" id="UP000222531">
    <property type="component" value="Unassembled WGS sequence"/>
</dbReference>
<keyword evidence="3" id="KW-1185">Reference proteome</keyword>
<organism evidence="2 3">
    <name type="scientific">Streptomyces cinnamoneus</name>
    <name type="common">Streptoverticillium cinnamoneum</name>
    <dbReference type="NCBI Taxonomy" id="53446"/>
    <lineage>
        <taxon>Bacteria</taxon>
        <taxon>Bacillati</taxon>
        <taxon>Actinomycetota</taxon>
        <taxon>Actinomycetes</taxon>
        <taxon>Kitasatosporales</taxon>
        <taxon>Streptomycetaceae</taxon>
        <taxon>Streptomyces</taxon>
        <taxon>Streptomyces cinnamoneus group</taxon>
    </lineage>
</organism>
<protein>
    <recommendedName>
        <fullName evidence="4">WXG100 family type VII secretion target</fullName>
    </recommendedName>
</protein>
<evidence type="ECO:0000313" key="2">
    <source>
        <dbReference type="EMBL" id="PHQ53416.1"/>
    </source>
</evidence>
<evidence type="ECO:0008006" key="4">
    <source>
        <dbReference type="Google" id="ProtNLM"/>
    </source>
</evidence>
<feature type="region of interest" description="Disordered" evidence="1">
    <location>
        <begin position="74"/>
        <end position="103"/>
    </location>
</feature>
<dbReference type="AlphaFoldDB" id="A0A2G1XQA3"/>
<evidence type="ECO:0000313" key="3">
    <source>
        <dbReference type="Proteomes" id="UP000222531"/>
    </source>
</evidence>
<comment type="caution">
    <text evidence="2">The sequence shown here is derived from an EMBL/GenBank/DDBJ whole genome shotgun (WGS) entry which is preliminary data.</text>
</comment>
<dbReference type="RefSeq" id="WP_099197481.1">
    <property type="nucleotide sequence ID" value="NZ_NHZO01000013.1"/>
</dbReference>
<gene>
    <name evidence="2" type="ORF">BLA24_01140</name>
</gene>
<reference evidence="2 3" key="1">
    <citation type="journal article" date="2017" name="Biochemistry">
        <title>Identification of the Biosynthetic Pathway for the Antibiotic Bicyclomycin.</title>
        <authorList>
            <person name="Patteson J."/>
            <person name="Cai W."/>
            <person name="Johnson R.A."/>
            <person name="Santa Maria K."/>
            <person name="Li B."/>
        </authorList>
    </citation>
    <scope>NUCLEOTIDE SEQUENCE [LARGE SCALE GENOMIC DNA]</scope>
    <source>
        <strain evidence="2 3">ATCC 21532</strain>
    </source>
</reference>
<accession>A0A2G1XQA3</accession>